<sequence length="293" mass="31576">MDSFSRFTQSVSTGWTPFADKVSKGFTQYKQMANESLGSGGDVTELPTDYLALERRYEAVRQSTVVLVKLAKAYTAPPTHFDMESLQTQFSSLTSRIGGKQAEGASTSAAAAAAAAPKTTQHEIARASLDLSEKVGLEEPLGAALFKFGSIEEKVGAGKLAQDAAVQAKFVAPMSDTVESGIALAQNARKQVQAARLSLDAAKSAFKSARPDRADAARRDVEAAEDHFLTIIEEAMRLMKAIVESPEPLRCLSQFVAAQLAFHKEAAELLGDLAPEIEEIHVTQEALYRHDNK</sequence>
<dbReference type="EMBL" id="JANBUJ010000655">
    <property type="protein sequence ID" value="KAJ2770814.1"/>
    <property type="molecule type" value="Genomic_DNA"/>
</dbReference>
<protein>
    <submittedName>
        <fullName evidence="1">BAR domain-containing protein</fullName>
    </submittedName>
</protein>
<keyword evidence="2" id="KW-1185">Reference proteome</keyword>
<proteinExistence type="predicted"/>
<comment type="caution">
    <text evidence="1">The sequence shown here is derived from an EMBL/GenBank/DDBJ whole genome shotgun (WGS) entry which is preliminary data.</text>
</comment>
<evidence type="ECO:0000313" key="2">
    <source>
        <dbReference type="Proteomes" id="UP001140234"/>
    </source>
</evidence>
<dbReference type="Proteomes" id="UP001140234">
    <property type="component" value="Unassembled WGS sequence"/>
</dbReference>
<reference evidence="1" key="1">
    <citation type="submission" date="2022-07" db="EMBL/GenBank/DDBJ databases">
        <title>Phylogenomic reconstructions and comparative analyses of Kickxellomycotina fungi.</title>
        <authorList>
            <person name="Reynolds N.K."/>
            <person name="Stajich J.E."/>
            <person name="Barry K."/>
            <person name="Grigoriev I.V."/>
            <person name="Crous P."/>
            <person name="Smith M.E."/>
        </authorList>
    </citation>
    <scope>NUCLEOTIDE SEQUENCE</scope>
    <source>
        <strain evidence="1">CBS 109366</strain>
    </source>
</reference>
<gene>
    <name evidence="1" type="primary">GVP36</name>
    <name evidence="1" type="ORF">IWQ57_002487</name>
</gene>
<accession>A0ACC1K083</accession>
<evidence type="ECO:0000313" key="1">
    <source>
        <dbReference type="EMBL" id="KAJ2770814.1"/>
    </source>
</evidence>
<name>A0ACC1K083_9FUNG</name>
<organism evidence="1 2">
    <name type="scientific">Coemansia nantahalensis</name>
    <dbReference type="NCBI Taxonomy" id="2789366"/>
    <lineage>
        <taxon>Eukaryota</taxon>
        <taxon>Fungi</taxon>
        <taxon>Fungi incertae sedis</taxon>
        <taxon>Zoopagomycota</taxon>
        <taxon>Kickxellomycotina</taxon>
        <taxon>Kickxellomycetes</taxon>
        <taxon>Kickxellales</taxon>
        <taxon>Kickxellaceae</taxon>
        <taxon>Coemansia</taxon>
    </lineage>
</organism>